<evidence type="ECO:0000313" key="2">
    <source>
        <dbReference type="EMBL" id="KAK6505506.1"/>
    </source>
</evidence>
<dbReference type="AlphaFoldDB" id="A0AAV9WDA9"/>
<evidence type="ECO:0000259" key="1">
    <source>
        <dbReference type="PROSITE" id="PS50181"/>
    </source>
</evidence>
<accession>A0AAV9WDA9</accession>
<keyword evidence="3" id="KW-1185">Reference proteome</keyword>
<dbReference type="PROSITE" id="PS50181">
    <property type="entry name" value="FBOX"/>
    <property type="match status" value="1"/>
</dbReference>
<dbReference type="InterPro" id="IPR001810">
    <property type="entry name" value="F-box_dom"/>
</dbReference>
<sequence>MTVTLLALPPELVDEILSYVSKRDFRRFSRCSHACRDFIVPRVFNRIEWRTPTKAAAFRDGGTVGHLRPLVYHISMHSPGRPNELFRAIDAFQVYMDVLTLFPNIKSLWFNLTTIVELEANLIHTIFTKLSTCPAFHTLKSINFTCKRFSSFSLHDLSGAKGQDYFAALPEKYHEYFGPRIRKEDNVDSPPGPPGLTELVVVTDRFSLTPTRRAEPNLSFLHQSSANTLTRLRIRCNVVLLAANPGDGSEPKTFNWSGLKQVQLEVGDIDLHSLPGIANSFPDLENLVIVKAGPWYGVNRSETETGGGMSRVDMLCNAFRGVGKLKRLRLPWPTGDFGGGFIHNKSQIPAVDLEEAVNAWVRGGADMLEKVVFARDFSESVPGRLCQRLIGFNIESDGPRVLSSEPWWKVRVETGDVLQPRDNLGVQGIWQRSFEELFQVPPENKPRLYLYGKENWYS</sequence>
<comment type="caution">
    <text evidence="2">The sequence shown here is derived from an EMBL/GenBank/DDBJ whole genome shotgun (WGS) entry which is preliminary data.</text>
</comment>
<dbReference type="EMBL" id="JAVHJL010000004">
    <property type="protein sequence ID" value="KAK6505506.1"/>
    <property type="molecule type" value="Genomic_DNA"/>
</dbReference>
<reference evidence="2 3" key="1">
    <citation type="submission" date="2023-08" db="EMBL/GenBank/DDBJ databases">
        <authorList>
            <person name="Palmer J.M."/>
        </authorList>
    </citation>
    <scope>NUCLEOTIDE SEQUENCE [LARGE SCALE GENOMIC DNA]</scope>
    <source>
        <strain evidence="2 3">TWF481</strain>
    </source>
</reference>
<organism evidence="2 3">
    <name type="scientific">Arthrobotrys musiformis</name>
    <dbReference type="NCBI Taxonomy" id="47236"/>
    <lineage>
        <taxon>Eukaryota</taxon>
        <taxon>Fungi</taxon>
        <taxon>Dikarya</taxon>
        <taxon>Ascomycota</taxon>
        <taxon>Pezizomycotina</taxon>
        <taxon>Orbiliomycetes</taxon>
        <taxon>Orbiliales</taxon>
        <taxon>Orbiliaceae</taxon>
        <taxon>Arthrobotrys</taxon>
    </lineage>
</organism>
<proteinExistence type="predicted"/>
<evidence type="ECO:0000313" key="3">
    <source>
        <dbReference type="Proteomes" id="UP001370758"/>
    </source>
</evidence>
<protein>
    <recommendedName>
        <fullName evidence="1">F-box domain-containing protein</fullName>
    </recommendedName>
</protein>
<dbReference type="InterPro" id="IPR036047">
    <property type="entry name" value="F-box-like_dom_sf"/>
</dbReference>
<dbReference type="Proteomes" id="UP001370758">
    <property type="component" value="Unassembled WGS sequence"/>
</dbReference>
<feature type="domain" description="F-box" evidence="1">
    <location>
        <begin position="2"/>
        <end position="47"/>
    </location>
</feature>
<dbReference type="SUPFAM" id="SSF81383">
    <property type="entry name" value="F-box domain"/>
    <property type="match status" value="1"/>
</dbReference>
<gene>
    <name evidence="2" type="ORF">TWF481_007403</name>
</gene>
<name>A0AAV9WDA9_9PEZI</name>
<dbReference type="CDD" id="cd09917">
    <property type="entry name" value="F-box_SF"/>
    <property type="match status" value="1"/>
</dbReference>
<dbReference type="Pfam" id="PF00646">
    <property type="entry name" value="F-box"/>
    <property type="match status" value="1"/>
</dbReference>